<dbReference type="EMBL" id="QHCS01000004">
    <property type="protein sequence ID" value="RHX85004.1"/>
    <property type="molecule type" value="Genomic_DNA"/>
</dbReference>
<reference evidence="2" key="1">
    <citation type="submission" date="2018-05" db="EMBL/GenBank/DDBJ databases">
        <title>Leptospira yasudae sp. nov. and Leptospira stimsonii sp. nov., two pathogenic species of the genus Leptospira isolated from environmental sources.</title>
        <authorList>
            <person name="Casanovas-Massana A."/>
            <person name="Hamond C."/>
            <person name="Santos L.A."/>
            <person name="Hacker K.P."/>
            <person name="Balassiano I."/>
            <person name="Medeiros M.A."/>
            <person name="Reis M.G."/>
            <person name="Ko A.I."/>
            <person name="Wunder E.A."/>
        </authorList>
    </citation>
    <scope>NUCLEOTIDE SEQUENCE [LARGE SCALE GENOMIC DNA]</scope>
    <source>
        <strain evidence="2">AMB6-RJ</strain>
    </source>
</reference>
<dbReference type="Proteomes" id="UP000266669">
    <property type="component" value="Unassembled WGS sequence"/>
</dbReference>
<organism evidence="1 2">
    <name type="scientific">Leptospira stimsonii</name>
    <dbReference type="NCBI Taxonomy" id="2202203"/>
    <lineage>
        <taxon>Bacteria</taxon>
        <taxon>Pseudomonadati</taxon>
        <taxon>Spirochaetota</taxon>
        <taxon>Spirochaetia</taxon>
        <taxon>Leptospirales</taxon>
        <taxon>Leptospiraceae</taxon>
        <taxon>Leptospira</taxon>
    </lineage>
</organism>
<protein>
    <submittedName>
        <fullName evidence="1">Uncharacterized protein</fullName>
    </submittedName>
</protein>
<proteinExistence type="predicted"/>
<sequence length="78" mass="9141">MESEAKVNRILEESYSFGKIEMIRKGGFELVSNHVNRQLEWFVSVGRFRFCSRPRFCVRSNPVCDIAGNRMFQSPAFF</sequence>
<gene>
    <name evidence="1" type="ORF">DLM78_16415</name>
</gene>
<evidence type="ECO:0000313" key="2">
    <source>
        <dbReference type="Proteomes" id="UP000266669"/>
    </source>
</evidence>
<comment type="caution">
    <text evidence="1">The sequence shown here is derived from an EMBL/GenBank/DDBJ whole genome shotgun (WGS) entry which is preliminary data.</text>
</comment>
<evidence type="ECO:0000313" key="1">
    <source>
        <dbReference type="EMBL" id="RHX85004.1"/>
    </source>
</evidence>
<dbReference type="AlphaFoldDB" id="A0A8B3CPY5"/>
<accession>A0A8B3CPY5</accession>
<name>A0A8B3CPY5_9LEPT</name>